<dbReference type="InterPro" id="IPR021338">
    <property type="entry name" value="DUF2953"/>
</dbReference>
<dbReference type="OrthoDB" id="1953500at2"/>
<dbReference type="AlphaFoldDB" id="D9QRP3"/>
<dbReference type="EMBL" id="CP002105">
    <property type="protein sequence ID" value="ADL13184.1"/>
    <property type="molecule type" value="Genomic_DNA"/>
</dbReference>
<dbReference type="STRING" id="574087.Acear_1679"/>
<evidence type="ECO:0000256" key="1">
    <source>
        <dbReference type="SAM" id="Coils"/>
    </source>
</evidence>
<keyword evidence="1" id="KW-0175">Coiled coil</keyword>
<name>D9QRP3_ACEAZ</name>
<organism evidence="2 3">
    <name type="scientific">Acetohalobium arabaticum (strain ATCC 49924 / DSM 5501 / Z-7288)</name>
    <dbReference type="NCBI Taxonomy" id="574087"/>
    <lineage>
        <taxon>Bacteria</taxon>
        <taxon>Bacillati</taxon>
        <taxon>Bacillota</taxon>
        <taxon>Clostridia</taxon>
        <taxon>Halanaerobiales</taxon>
        <taxon>Halobacteroidaceae</taxon>
        <taxon>Acetohalobium</taxon>
    </lineage>
</organism>
<reference evidence="2 3" key="1">
    <citation type="journal article" date="2010" name="Stand. Genomic Sci.">
        <title>Complete genome sequence of Acetohalobium arabaticum type strain (Z-7288).</title>
        <authorList>
            <person name="Sikorski J."/>
            <person name="Lapidus A."/>
            <person name="Chertkov O."/>
            <person name="Lucas S."/>
            <person name="Copeland A."/>
            <person name="Glavina Del Rio T."/>
            <person name="Nolan M."/>
            <person name="Tice H."/>
            <person name="Cheng J.F."/>
            <person name="Han C."/>
            <person name="Brambilla E."/>
            <person name="Pitluck S."/>
            <person name="Liolios K."/>
            <person name="Ivanova N."/>
            <person name="Mavromatis K."/>
            <person name="Mikhailova N."/>
            <person name="Pati A."/>
            <person name="Bruce D."/>
            <person name="Detter C."/>
            <person name="Tapia R."/>
            <person name="Goodwin L."/>
            <person name="Chen A."/>
            <person name="Palaniappan K."/>
            <person name="Land M."/>
            <person name="Hauser L."/>
            <person name="Chang Y.J."/>
            <person name="Jeffries C.D."/>
            <person name="Rohde M."/>
            <person name="Goker M."/>
            <person name="Spring S."/>
            <person name="Woyke T."/>
            <person name="Bristow J."/>
            <person name="Eisen J.A."/>
            <person name="Markowitz V."/>
            <person name="Hugenholtz P."/>
            <person name="Kyrpides N.C."/>
            <person name="Klenk H.P."/>
        </authorList>
    </citation>
    <scope>NUCLEOTIDE SEQUENCE [LARGE SCALE GENOMIC DNA]</scope>
    <source>
        <strain evidence="3">ATCC 49924 / DSM 5501 / Z-7288</strain>
    </source>
</reference>
<gene>
    <name evidence="2" type="ordered locus">Acear_1679</name>
</gene>
<dbReference type="Proteomes" id="UP000001661">
    <property type="component" value="Chromosome"/>
</dbReference>
<feature type="coiled-coil region" evidence="1">
    <location>
        <begin position="105"/>
        <end position="132"/>
    </location>
</feature>
<keyword evidence="3" id="KW-1185">Reference proteome</keyword>
<evidence type="ECO:0000313" key="3">
    <source>
        <dbReference type="Proteomes" id="UP000001661"/>
    </source>
</evidence>
<dbReference type="eggNOG" id="ENOG5030938">
    <property type="taxonomic scope" value="Bacteria"/>
</dbReference>
<dbReference type="RefSeq" id="WP_013278629.1">
    <property type="nucleotide sequence ID" value="NC_014378.1"/>
</dbReference>
<protein>
    <recommendedName>
        <fullName evidence="4">DUF2953 domain-containing protein</fullName>
    </recommendedName>
</protein>
<dbReference type="KEGG" id="aar:Acear_1679"/>
<dbReference type="Pfam" id="PF11167">
    <property type="entry name" value="DUF2953"/>
    <property type="match status" value="1"/>
</dbReference>
<evidence type="ECO:0000313" key="2">
    <source>
        <dbReference type="EMBL" id="ADL13184.1"/>
    </source>
</evidence>
<sequence length="255" mass="29945">MNFILFFFLLVVILLAGYFLPINAIVKYKRNDGSDDLRMWVEVWPGIVIYRLQISYLELKGLFAESLLKFKAEIEAIGSPNIEFERNKSIKDLDWEEIIEQLKFIKGMTDQFEALERGLDTFKDELHRLNELTLRNPILLRIIGTLVLGIEGQCKRLKWRTEFGIENPAATGVATGLLWAVKNNLYSFLSFKAEKVVEPEFEVIPNFNQVNELEVEFESIFSLRLGNIISRGLKIIWTRYKRRFFEKWENIQLNQ</sequence>
<evidence type="ECO:0008006" key="4">
    <source>
        <dbReference type="Google" id="ProtNLM"/>
    </source>
</evidence>
<accession>D9QRP3</accession>
<proteinExistence type="predicted"/>
<dbReference type="HOGENOM" id="CLU_097083_2_0_9"/>